<proteinExistence type="predicted"/>
<feature type="transmembrane region" description="Helical" evidence="5">
    <location>
        <begin position="343"/>
        <end position="365"/>
    </location>
</feature>
<dbReference type="InterPro" id="IPR011547">
    <property type="entry name" value="SLC26A/SulP_dom"/>
</dbReference>
<sequence>MRLSLFGGLLPFKPREAGRDLLAGVTLASMNIPQVLGYTRIAAMPVVTGLYTVLLPLVAFAIFGSSRHLVVAADSATAAIFSSSLSNMAEPGSPEYVGLVAVVALLTAGLLLLARLFKLGFLANFLSRTVLVGFLTGVGFQVGVAMIGDMLGIETPANLTYRKVGELFENARQFELETSGLSLLVVSAILLGRRFAPRFPVALVAVVGMIAASAKLHLEARIAVIGPVPGGLPSIAFPEASFTQILALLPVAASCFVMIIAQSAATARVYAVRHREVVDENADILGLSAANAAAALSGAFVVNGSPTQTAMAESAGARSQITQLAFAAVVALVLMFLTEPLQYLPRCVLASIVFTIAIGMIDAKALRSILAESRGEFYLAIFTAAAVVFIGVEEGILLAIGLSLIRHVKHSYNPHTQVLAPSETGRWAPAPAKPGIETEPGLIVYRFGADLFYANEERFVTEVRALLDHAPTKIRWFVIDAGAVTDLDYSAAASIRSLLEDLSASGVQIAFGRVSSYLRSDMDRHGVTAAVGERWIFPTLHEALAATKKGAEVNIPALG</sequence>
<dbReference type="GO" id="GO:0016020">
    <property type="term" value="C:membrane"/>
    <property type="evidence" value="ECO:0007669"/>
    <property type="project" value="UniProtKB-SubCell"/>
</dbReference>
<feature type="domain" description="STAS" evidence="6">
    <location>
        <begin position="432"/>
        <end position="547"/>
    </location>
</feature>
<evidence type="ECO:0000256" key="4">
    <source>
        <dbReference type="ARBA" id="ARBA00023136"/>
    </source>
</evidence>
<evidence type="ECO:0000313" key="8">
    <source>
        <dbReference type="Proteomes" id="UP000309061"/>
    </source>
</evidence>
<evidence type="ECO:0000256" key="2">
    <source>
        <dbReference type="ARBA" id="ARBA00022692"/>
    </source>
</evidence>
<evidence type="ECO:0000259" key="6">
    <source>
        <dbReference type="PROSITE" id="PS50801"/>
    </source>
</evidence>
<dbReference type="OrthoDB" id="9769739at2"/>
<keyword evidence="8" id="KW-1185">Reference proteome</keyword>
<keyword evidence="4 5" id="KW-0472">Membrane</keyword>
<feature type="transmembrane region" description="Helical" evidence="5">
    <location>
        <begin position="377"/>
        <end position="405"/>
    </location>
</feature>
<keyword evidence="3 5" id="KW-1133">Transmembrane helix</keyword>
<feature type="transmembrane region" description="Helical" evidence="5">
    <location>
        <begin position="321"/>
        <end position="337"/>
    </location>
</feature>
<dbReference type="KEGG" id="mhey:H2LOC_004695"/>
<dbReference type="SUPFAM" id="SSF52091">
    <property type="entry name" value="SpoIIaa-like"/>
    <property type="match status" value="1"/>
</dbReference>
<dbReference type="RefSeq" id="WP_136495332.1">
    <property type="nucleotide sequence ID" value="NZ_CP046052.1"/>
</dbReference>
<dbReference type="InterPro" id="IPR001902">
    <property type="entry name" value="SLC26A/SulP_fam"/>
</dbReference>
<dbReference type="GO" id="GO:0055085">
    <property type="term" value="P:transmembrane transport"/>
    <property type="evidence" value="ECO:0007669"/>
    <property type="project" value="InterPro"/>
</dbReference>
<feature type="transmembrane region" description="Helical" evidence="5">
    <location>
        <begin position="97"/>
        <end position="117"/>
    </location>
</feature>
<keyword evidence="2 5" id="KW-0812">Transmembrane</keyword>
<dbReference type="InterPro" id="IPR002645">
    <property type="entry name" value="STAS_dom"/>
</dbReference>
<evidence type="ECO:0000313" key="7">
    <source>
        <dbReference type="EMBL" id="QGM45042.1"/>
    </source>
</evidence>
<reference evidence="7 8" key="1">
    <citation type="submission" date="2019-11" db="EMBL/GenBank/DDBJ databases">
        <title>The genome sequence of Methylocystis heyeri.</title>
        <authorList>
            <person name="Oshkin I.Y."/>
            <person name="Miroshnikov K."/>
            <person name="Dedysh S.N."/>
        </authorList>
    </citation>
    <scope>NUCLEOTIDE SEQUENCE [LARGE SCALE GENOMIC DNA]</scope>
    <source>
        <strain evidence="7 8">H2</strain>
    </source>
</reference>
<dbReference type="AlphaFoldDB" id="A0A6B8KBV5"/>
<dbReference type="CDD" id="cd07042">
    <property type="entry name" value="STAS_SulP_like_sulfate_transporter"/>
    <property type="match status" value="1"/>
</dbReference>
<organism evidence="7 8">
    <name type="scientific">Methylocystis heyeri</name>
    <dbReference type="NCBI Taxonomy" id="391905"/>
    <lineage>
        <taxon>Bacteria</taxon>
        <taxon>Pseudomonadati</taxon>
        <taxon>Pseudomonadota</taxon>
        <taxon>Alphaproteobacteria</taxon>
        <taxon>Hyphomicrobiales</taxon>
        <taxon>Methylocystaceae</taxon>
        <taxon>Methylocystis</taxon>
    </lineage>
</organism>
<feature type="transmembrane region" description="Helical" evidence="5">
    <location>
        <begin position="41"/>
        <end position="62"/>
    </location>
</feature>
<dbReference type="Gene3D" id="3.30.750.24">
    <property type="entry name" value="STAS domain"/>
    <property type="match status" value="1"/>
</dbReference>
<dbReference type="Proteomes" id="UP000309061">
    <property type="component" value="Chromosome"/>
</dbReference>
<evidence type="ECO:0000256" key="3">
    <source>
        <dbReference type="ARBA" id="ARBA00022989"/>
    </source>
</evidence>
<gene>
    <name evidence="7" type="ORF">H2LOC_004695</name>
</gene>
<comment type="subcellular location">
    <subcellularLocation>
        <location evidence="1">Membrane</location>
        <topology evidence="1">Multi-pass membrane protein</topology>
    </subcellularLocation>
</comment>
<protein>
    <submittedName>
        <fullName evidence="7">STAS domain-containing protein</fullName>
    </submittedName>
</protein>
<evidence type="ECO:0000256" key="5">
    <source>
        <dbReference type="SAM" id="Phobius"/>
    </source>
</evidence>
<dbReference type="PANTHER" id="PTHR11814">
    <property type="entry name" value="SULFATE TRANSPORTER"/>
    <property type="match status" value="1"/>
</dbReference>
<dbReference type="InterPro" id="IPR036513">
    <property type="entry name" value="STAS_dom_sf"/>
</dbReference>
<evidence type="ECO:0000256" key="1">
    <source>
        <dbReference type="ARBA" id="ARBA00004141"/>
    </source>
</evidence>
<dbReference type="EMBL" id="CP046052">
    <property type="protein sequence ID" value="QGM45042.1"/>
    <property type="molecule type" value="Genomic_DNA"/>
</dbReference>
<feature type="transmembrane region" description="Helical" evidence="5">
    <location>
        <begin position="129"/>
        <end position="153"/>
    </location>
</feature>
<accession>A0A6B8KBV5</accession>
<feature type="transmembrane region" description="Helical" evidence="5">
    <location>
        <begin position="242"/>
        <end position="265"/>
    </location>
</feature>
<name>A0A6B8KBV5_9HYPH</name>
<feature type="transmembrane region" description="Helical" evidence="5">
    <location>
        <begin position="199"/>
        <end position="218"/>
    </location>
</feature>
<dbReference type="Pfam" id="PF01740">
    <property type="entry name" value="STAS"/>
    <property type="match status" value="1"/>
</dbReference>
<dbReference type="PROSITE" id="PS50801">
    <property type="entry name" value="STAS"/>
    <property type="match status" value="1"/>
</dbReference>
<dbReference type="Pfam" id="PF00916">
    <property type="entry name" value="Sulfate_transp"/>
    <property type="match status" value="1"/>
</dbReference>